<name>A0ABY5C3V2_9LACO</name>
<reference evidence="1" key="1">
    <citation type="submission" date="2022-05" db="EMBL/GenBank/DDBJ databases">
        <authorList>
            <person name="Oliphant S.A."/>
            <person name="Watson-Haigh N.S."/>
            <person name="Sumby K.M."/>
            <person name="Gardner J.M."/>
            <person name="Jiranek V."/>
        </authorList>
    </citation>
    <scope>NUCLEOTIDE SEQUENCE</scope>
    <source>
        <strain evidence="1">Ru20-1</strain>
    </source>
</reference>
<dbReference type="EMBL" id="CP097478">
    <property type="protein sequence ID" value="USS93469.1"/>
    <property type="molecule type" value="Genomic_DNA"/>
</dbReference>
<evidence type="ECO:0000313" key="2">
    <source>
        <dbReference type="Proteomes" id="UP001057532"/>
    </source>
</evidence>
<dbReference type="Proteomes" id="UP001057532">
    <property type="component" value="Chromosome"/>
</dbReference>
<evidence type="ECO:0000313" key="1">
    <source>
        <dbReference type="EMBL" id="USS93469.1"/>
    </source>
</evidence>
<dbReference type="RefSeq" id="WP_252780313.1">
    <property type="nucleotide sequence ID" value="NZ_CP097478.1"/>
</dbReference>
<proteinExistence type="predicted"/>
<sequence>MERLFNPTIQLSKQFLDKNNLSFEDWIFNTMENPQGKFQINIYFVNNYTIDTNNPLLASQINWSVKSKYKDNFEFYFLEDDDYNVSNQLGLPIDISGKIIQ</sequence>
<protein>
    <submittedName>
        <fullName evidence="1">Uncharacterized protein</fullName>
    </submittedName>
</protein>
<accession>A0ABY5C3V2</accession>
<organism evidence="1 2">
    <name type="scientific">Fructilactobacillus ixorae</name>
    <dbReference type="NCBI Taxonomy" id="1750535"/>
    <lineage>
        <taxon>Bacteria</taxon>
        <taxon>Bacillati</taxon>
        <taxon>Bacillota</taxon>
        <taxon>Bacilli</taxon>
        <taxon>Lactobacillales</taxon>
        <taxon>Lactobacillaceae</taxon>
        <taxon>Fructilactobacillus</taxon>
    </lineage>
</organism>
<keyword evidence="2" id="KW-1185">Reference proteome</keyword>
<gene>
    <name evidence="1" type="ORF">M8332_00960</name>
</gene>